<gene>
    <name evidence="2" type="ORF">CLV80_101130</name>
</gene>
<evidence type="ECO:0000313" key="3">
    <source>
        <dbReference type="Proteomes" id="UP000238007"/>
    </source>
</evidence>
<feature type="domain" description="Hedgehog/Intein (Hint)" evidence="1">
    <location>
        <begin position="137"/>
        <end position="273"/>
    </location>
</feature>
<comment type="caution">
    <text evidence="2">The sequence shown here is derived from an EMBL/GenBank/DDBJ whole genome shotgun (WGS) entry which is preliminary data.</text>
</comment>
<organism evidence="2 3">
    <name type="scientific">Yoonia maritima</name>
    <dbReference type="NCBI Taxonomy" id="1435347"/>
    <lineage>
        <taxon>Bacteria</taxon>
        <taxon>Pseudomonadati</taxon>
        <taxon>Pseudomonadota</taxon>
        <taxon>Alphaproteobacteria</taxon>
        <taxon>Rhodobacterales</taxon>
        <taxon>Paracoccaceae</taxon>
        <taxon>Yoonia</taxon>
    </lineage>
</organism>
<accession>A0A2T0W479</accession>
<dbReference type="Gene3D" id="2.170.16.10">
    <property type="entry name" value="Hedgehog/Intein (Hint) domain"/>
    <property type="match status" value="1"/>
</dbReference>
<name>A0A2T0W479_9RHOB</name>
<dbReference type="OrthoDB" id="6305173at2"/>
<proteinExistence type="predicted"/>
<dbReference type="InterPro" id="IPR028992">
    <property type="entry name" value="Hedgehog/Intein_dom"/>
</dbReference>
<protein>
    <submittedName>
        <fullName evidence="2">Hint domain-containing protein</fullName>
    </submittedName>
</protein>
<dbReference type="SUPFAM" id="SSF51294">
    <property type="entry name" value="Hedgehog/intein (Hint) domain"/>
    <property type="match status" value="1"/>
</dbReference>
<evidence type="ECO:0000313" key="2">
    <source>
        <dbReference type="EMBL" id="PRY80279.1"/>
    </source>
</evidence>
<evidence type="ECO:0000259" key="1">
    <source>
        <dbReference type="Pfam" id="PF13403"/>
    </source>
</evidence>
<dbReference type="RefSeq" id="WP_106353688.1">
    <property type="nucleotide sequence ID" value="NZ_PVTP01000001.1"/>
</dbReference>
<dbReference type="Pfam" id="PF13403">
    <property type="entry name" value="Hint_2"/>
    <property type="match status" value="1"/>
</dbReference>
<keyword evidence="3" id="KW-1185">Reference proteome</keyword>
<reference evidence="2 3" key="1">
    <citation type="submission" date="2018-03" db="EMBL/GenBank/DDBJ databases">
        <title>Genomic Encyclopedia of Archaeal and Bacterial Type Strains, Phase II (KMG-II): from individual species to whole genera.</title>
        <authorList>
            <person name="Goeker M."/>
        </authorList>
    </citation>
    <scope>NUCLEOTIDE SEQUENCE [LARGE SCALE GENOMIC DNA]</scope>
    <source>
        <strain evidence="2 3">DSM 101533</strain>
    </source>
</reference>
<sequence>MTDHALSVDIYMAEDFTATEGVRIGDTISFADDLVMDDIYRLHPHARSSDLSLLDNGESLRRAHGAHNLVHIDSCLTMIAPDGGTQEALVLVEVSDDIAKAIYILPLGEFVLGTDYRLIGIERHSATTRFAQAAGGSFAHGTLITMGSGEMRPIESLVAGDQILTRDSGRQPIKMVGQCTLRATGRFAPVVITKGALHNENDLVLRPDHRLLVYQREDYLGAGRAEVLIKARHLIDNTTVIRRKGGFVDYFQLVFDEHYIIFAEGIAAESHLIDQRSRSALAQNGALQNHTPRNHQGYEIQGNLVPKLDVANLLRRASTG</sequence>
<dbReference type="EMBL" id="PVTP01000001">
    <property type="protein sequence ID" value="PRY80279.1"/>
    <property type="molecule type" value="Genomic_DNA"/>
</dbReference>
<dbReference type="InterPro" id="IPR036844">
    <property type="entry name" value="Hint_dom_sf"/>
</dbReference>
<dbReference type="Proteomes" id="UP000238007">
    <property type="component" value="Unassembled WGS sequence"/>
</dbReference>
<dbReference type="AlphaFoldDB" id="A0A2T0W479"/>